<dbReference type="SMART" id="SM00091">
    <property type="entry name" value="PAS"/>
    <property type="match status" value="2"/>
</dbReference>
<evidence type="ECO:0000259" key="2">
    <source>
        <dbReference type="PROSITE" id="PS50112"/>
    </source>
</evidence>
<dbReference type="Proteomes" id="UP001063350">
    <property type="component" value="Chromosome"/>
</dbReference>
<protein>
    <recommendedName>
        <fullName evidence="6">PAS domain S-box protein</fullName>
    </recommendedName>
</protein>
<dbReference type="RefSeq" id="WP_267928755.1">
    <property type="nucleotide sequence ID" value="NZ_AP024233.1"/>
</dbReference>
<dbReference type="KEGG" id="ddu:GF1_12360"/>
<dbReference type="Gene3D" id="3.30.450.20">
    <property type="entry name" value="PAS domain"/>
    <property type="match status" value="2"/>
</dbReference>
<keyword evidence="1" id="KW-0175">Coiled coil</keyword>
<dbReference type="PANTHER" id="PTHR44757:SF2">
    <property type="entry name" value="BIOFILM ARCHITECTURE MAINTENANCE PROTEIN MBAA"/>
    <property type="match status" value="1"/>
</dbReference>
<dbReference type="PROSITE" id="PS50112">
    <property type="entry name" value="PAS"/>
    <property type="match status" value="1"/>
</dbReference>
<dbReference type="AlphaFoldDB" id="A0A915XI71"/>
<dbReference type="InterPro" id="IPR000700">
    <property type="entry name" value="PAS-assoc_C"/>
</dbReference>
<feature type="coiled-coil region" evidence="1">
    <location>
        <begin position="6"/>
        <end position="33"/>
    </location>
</feature>
<proteinExistence type="predicted"/>
<accession>A0A915XI71</accession>
<dbReference type="EMBL" id="AP024233">
    <property type="protein sequence ID" value="BCO08860.1"/>
    <property type="molecule type" value="Genomic_DNA"/>
</dbReference>
<feature type="domain" description="PAC" evidence="3">
    <location>
        <begin position="213"/>
        <end position="267"/>
    </location>
</feature>
<dbReference type="NCBIfam" id="TIGR00229">
    <property type="entry name" value="sensory_box"/>
    <property type="match status" value="2"/>
</dbReference>
<dbReference type="InterPro" id="IPR052155">
    <property type="entry name" value="Biofilm_reg_signaling"/>
</dbReference>
<name>A0A915XI71_9BACT</name>
<evidence type="ECO:0000259" key="3">
    <source>
        <dbReference type="PROSITE" id="PS50113"/>
    </source>
</evidence>
<dbReference type="SUPFAM" id="SSF55785">
    <property type="entry name" value="PYP-like sensor domain (PAS domain)"/>
    <property type="match status" value="2"/>
</dbReference>
<dbReference type="InterPro" id="IPR001610">
    <property type="entry name" value="PAC"/>
</dbReference>
<reference evidence="4" key="1">
    <citation type="submission" date="2020-12" db="EMBL/GenBank/DDBJ databases">
        <title>Desulfobium dissulfuricans gen. nov., sp. nov., a novel mesophilic, sulfate-reducing bacterium isolated from a deep-sea hydrothermal vent.</title>
        <authorList>
            <person name="Hashimoto Y."/>
            <person name="Tame A."/>
            <person name="Sawayama S."/>
            <person name="Miyazaki J."/>
            <person name="Takai K."/>
            <person name="Nakagawa S."/>
        </authorList>
    </citation>
    <scope>NUCLEOTIDE SEQUENCE</scope>
    <source>
        <strain evidence="4">GF1</strain>
    </source>
</reference>
<evidence type="ECO:0000313" key="4">
    <source>
        <dbReference type="EMBL" id="BCO08860.1"/>
    </source>
</evidence>
<dbReference type="SMART" id="SM00086">
    <property type="entry name" value="PAC"/>
    <property type="match status" value="1"/>
</dbReference>
<feature type="domain" description="PAS" evidence="2">
    <location>
        <begin position="142"/>
        <end position="188"/>
    </location>
</feature>
<dbReference type="PANTHER" id="PTHR44757">
    <property type="entry name" value="DIGUANYLATE CYCLASE DGCP"/>
    <property type="match status" value="1"/>
</dbReference>
<gene>
    <name evidence="4" type="ORF">GF1_12360</name>
</gene>
<dbReference type="Pfam" id="PF08448">
    <property type="entry name" value="PAS_4"/>
    <property type="match status" value="1"/>
</dbReference>
<sequence>MSENIVSKLKERVNELERQVENLLKNQETTQAILEAMPDSIFILDNKYVFRCYYTQKVEELYAPPDFFINKKINEVLPAELSALTMESIDNVLRSKQIHSYEYSLEMKGEIRFYEARMVPKGDKEVLTIVREITERKNYEKEILRLATVVEQASQVIVIFDSEGNIEYVNPAFEKSTGYTFAEAKGQNWRILKICELDAHVYEELWDTISSGKVWHGIFHNKKKDGTMFYEKATIFPIKNTEGQIVNYAAVKQDITIEKKLETQLRQSVKMESIGNLAGGGNDNRKMTTCANPNLTTLSFG</sequence>
<dbReference type="CDD" id="cd00130">
    <property type="entry name" value="PAS"/>
    <property type="match status" value="1"/>
</dbReference>
<dbReference type="InterPro" id="IPR035965">
    <property type="entry name" value="PAS-like_dom_sf"/>
</dbReference>
<keyword evidence="5" id="KW-1185">Reference proteome</keyword>
<evidence type="ECO:0000256" key="1">
    <source>
        <dbReference type="SAM" id="Coils"/>
    </source>
</evidence>
<dbReference type="PROSITE" id="PS50113">
    <property type="entry name" value="PAC"/>
    <property type="match status" value="1"/>
</dbReference>
<evidence type="ECO:0008006" key="6">
    <source>
        <dbReference type="Google" id="ProtNLM"/>
    </source>
</evidence>
<dbReference type="InterPro" id="IPR013656">
    <property type="entry name" value="PAS_4"/>
</dbReference>
<dbReference type="Pfam" id="PF13426">
    <property type="entry name" value="PAS_9"/>
    <property type="match status" value="1"/>
</dbReference>
<organism evidence="4 5">
    <name type="scientific">Desulfolithobacter dissulfuricans</name>
    <dbReference type="NCBI Taxonomy" id="2795293"/>
    <lineage>
        <taxon>Bacteria</taxon>
        <taxon>Pseudomonadati</taxon>
        <taxon>Thermodesulfobacteriota</taxon>
        <taxon>Desulfobulbia</taxon>
        <taxon>Desulfobulbales</taxon>
        <taxon>Desulfobulbaceae</taxon>
        <taxon>Desulfolithobacter</taxon>
    </lineage>
</organism>
<evidence type="ECO:0000313" key="5">
    <source>
        <dbReference type="Proteomes" id="UP001063350"/>
    </source>
</evidence>
<dbReference type="InterPro" id="IPR000014">
    <property type="entry name" value="PAS"/>
</dbReference>